<dbReference type="InterPro" id="IPR051553">
    <property type="entry name" value="Ran_GTPase-activating"/>
</dbReference>
<accession>A0A317SU05</accession>
<reference evidence="6 7" key="1">
    <citation type="submission" date="2018-03" db="EMBL/GenBank/DDBJ databases">
        <title>Genomes of Pezizomycetes fungi and the evolution of truffles.</title>
        <authorList>
            <person name="Murat C."/>
            <person name="Payen T."/>
            <person name="Noel B."/>
            <person name="Kuo A."/>
            <person name="Martin F.M."/>
        </authorList>
    </citation>
    <scope>NUCLEOTIDE SEQUENCE [LARGE SCALE GENOMIC DNA]</scope>
    <source>
        <strain evidence="6">091103-1</strain>
    </source>
</reference>
<evidence type="ECO:0000256" key="2">
    <source>
        <dbReference type="ARBA" id="ARBA00022737"/>
    </source>
</evidence>
<feature type="non-terminal residue" evidence="6">
    <location>
        <position position="1"/>
    </location>
</feature>
<feature type="repeat" description="RCC1" evidence="3">
    <location>
        <begin position="58"/>
        <end position="131"/>
    </location>
</feature>
<dbReference type="PROSITE" id="PS00626">
    <property type="entry name" value="RCC1_2"/>
    <property type="match status" value="1"/>
</dbReference>
<evidence type="ECO:0000256" key="3">
    <source>
        <dbReference type="PROSITE-ProRule" id="PRU00235"/>
    </source>
</evidence>
<evidence type="ECO:0000313" key="6">
    <source>
        <dbReference type="EMBL" id="PWW77250.1"/>
    </source>
</evidence>
<feature type="domain" description="RCC1-like" evidence="5">
    <location>
        <begin position="3"/>
        <end position="400"/>
    </location>
</feature>
<name>A0A317SU05_9PEZI</name>
<proteinExistence type="predicted"/>
<evidence type="ECO:0000313" key="7">
    <source>
        <dbReference type="Proteomes" id="UP000246991"/>
    </source>
</evidence>
<keyword evidence="7" id="KW-1185">Reference proteome</keyword>
<feature type="repeat" description="RCC1" evidence="3">
    <location>
        <begin position="235"/>
        <end position="286"/>
    </location>
</feature>
<dbReference type="InterPro" id="IPR009091">
    <property type="entry name" value="RCC1/BLIP-II"/>
</dbReference>
<dbReference type="Proteomes" id="UP000246991">
    <property type="component" value="Unassembled WGS sequence"/>
</dbReference>
<evidence type="ECO:0000256" key="4">
    <source>
        <dbReference type="SAM" id="MobiDB-lite"/>
    </source>
</evidence>
<keyword evidence="2" id="KW-0677">Repeat</keyword>
<dbReference type="InterPro" id="IPR058923">
    <property type="entry name" value="RCC1-like_dom"/>
</dbReference>
<feature type="repeat" description="RCC1" evidence="3">
    <location>
        <begin position="130"/>
        <end position="181"/>
    </location>
</feature>
<comment type="caution">
    <text evidence="6">The sequence shown here is derived from an EMBL/GenBank/DDBJ whole genome shotgun (WGS) entry which is preliminary data.</text>
</comment>
<protein>
    <recommendedName>
        <fullName evidence="5">RCC1-like domain-containing protein</fullName>
    </recommendedName>
</protein>
<dbReference type="PANTHER" id="PTHR45982:SF1">
    <property type="entry name" value="REGULATOR OF CHROMOSOME CONDENSATION"/>
    <property type="match status" value="1"/>
</dbReference>
<dbReference type="PRINTS" id="PR00633">
    <property type="entry name" value="RCCNDNSATION"/>
</dbReference>
<dbReference type="PROSITE" id="PS50012">
    <property type="entry name" value="RCC1_3"/>
    <property type="match status" value="5"/>
</dbReference>
<feature type="region of interest" description="Disordered" evidence="4">
    <location>
        <begin position="361"/>
        <end position="380"/>
    </location>
</feature>
<dbReference type="GO" id="GO:0005085">
    <property type="term" value="F:guanyl-nucleotide exchange factor activity"/>
    <property type="evidence" value="ECO:0007669"/>
    <property type="project" value="TreeGrafter"/>
</dbReference>
<keyword evidence="1" id="KW-0344">Guanine-nucleotide releasing factor</keyword>
<evidence type="ECO:0000256" key="1">
    <source>
        <dbReference type="ARBA" id="ARBA00022658"/>
    </source>
</evidence>
<gene>
    <name evidence="6" type="ORF">C7212DRAFT_181594</name>
</gene>
<dbReference type="Pfam" id="PF25390">
    <property type="entry name" value="WD40_RLD"/>
    <property type="match status" value="1"/>
</dbReference>
<organism evidence="6 7">
    <name type="scientific">Tuber magnatum</name>
    <name type="common">white Piedmont truffle</name>
    <dbReference type="NCBI Taxonomy" id="42249"/>
    <lineage>
        <taxon>Eukaryota</taxon>
        <taxon>Fungi</taxon>
        <taxon>Dikarya</taxon>
        <taxon>Ascomycota</taxon>
        <taxon>Pezizomycotina</taxon>
        <taxon>Pezizomycetes</taxon>
        <taxon>Pezizales</taxon>
        <taxon>Tuberaceae</taxon>
        <taxon>Tuber</taxon>
    </lineage>
</organism>
<dbReference type="InterPro" id="IPR000408">
    <property type="entry name" value="Reg_chr_condens"/>
</dbReference>
<dbReference type="STRING" id="42249.A0A317SU05"/>
<dbReference type="EMBL" id="PYWC01000025">
    <property type="protein sequence ID" value="PWW77250.1"/>
    <property type="molecule type" value="Genomic_DNA"/>
</dbReference>
<dbReference type="PANTHER" id="PTHR45982">
    <property type="entry name" value="REGULATOR OF CHROMOSOME CONDENSATION"/>
    <property type="match status" value="1"/>
</dbReference>
<dbReference type="OrthoDB" id="61110at2759"/>
<evidence type="ECO:0000259" key="5">
    <source>
        <dbReference type="Pfam" id="PF25390"/>
    </source>
</evidence>
<sequence length="414" mass="44476">LEIYPFGTGMKAELGLGPEVKPRVVMRPRHNAHLHDKKVGIVVLVAGRMHLWALSNEGMVYSWGVNDQSPLGRLTEYTPTGGDGDPGCDSDSDKLLYTLESTPRLLVAFPEGTVITNIAAGDSISIAVLNTGRIYGTSPSAGILGFNKHIHNQPVPKLLDTLKDVVQVACGTDHVLALAKRGEVYTWGNGEYWELGRCIVPSAHLPQLNPTHVVPEGIVSVAASSYHSFAIDRNGKVQSWHPNQHAQYGIDGGDTIRSPTLVMSLTNYRIKQMSTGEHHTAGLTDDGKLLVLTGLDLGKVPATDVIRTWSGGTVIPLQVHKPHVLPGTSFISIACGTHNRIAISTEVYPFTWGIDVGYQTSQEPHNGRGEAMHTPTQIENPATRGVRLVSVAAGGQFSIIAGLPAMSPMDRVVP</sequence>
<dbReference type="GO" id="GO:0005737">
    <property type="term" value="C:cytoplasm"/>
    <property type="evidence" value="ECO:0007669"/>
    <property type="project" value="TreeGrafter"/>
</dbReference>
<feature type="repeat" description="RCC1" evidence="3">
    <location>
        <begin position="1"/>
        <end position="57"/>
    </location>
</feature>
<dbReference type="AlphaFoldDB" id="A0A317SU05"/>
<dbReference type="SUPFAM" id="SSF50985">
    <property type="entry name" value="RCC1/BLIP-II"/>
    <property type="match status" value="1"/>
</dbReference>
<dbReference type="Gene3D" id="2.130.10.30">
    <property type="entry name" value="Regulator of chromosome condensation 1/beta-lactamase-inhibitor protein II"/>
    <property type="match status" value="1"/>
</dbReference>
<feature type="repeat" description="RCC1" evidence="3">
    <location>
        <begin position="182"/>
        <end position="234"/>
    </location>
</feature>